<keyword evidence="3" id="KW-0949">S-adenosyl-L-methionine</keyword>
<dbReference type="InterPro" id="IPR026170">
    <property type="entry name" value="FAM173A/B"/>
</dbReference>
<dbReference type="GO" id="GO:0005739">
    <property type="term" value="C:mitochondrion"/>
    <property type="evidence" value="ECO:0007669"/>
    <property type="project" value="TreeGrafter"/>
</dbReference>
<dbReference type="AlphaFoldDB" id="A0A8M1KSF9"/>
<proteinExistence type="predicted"/>
<evidence type="ECO:0000256" key="1">
    <source>
        <dbReference type="ARBA" id="ARBA00022603"/>
    </source>
</evidence>
<keyword evidence="5" id="KW-1185">Reference proteome</keyword>
<feature type="region of interest" description="Disordered" evidence="4">
    <location>
        <begin position="40"/>
        <end position="70"/>
    </location>
</feature>
<sequence>MLNTQQLTTPEHPTTITNILNILNIQQPTQISHNSAILLHEPTTPSSPSNILIPRQHPHPPATSSSPSNSFIYQEQSSVPFLPSSEQQTQNVLKLLEGRAGLLADLGSGDGRLILGAHSMGFQCTGFEVNPVLLAYSRARVRRRAIPPTHIRFLNQDFWKTDLSKYQNVTVFLAPAVMGQLEQKLRSELPANARVVVCRFPLPDWQPSCSQGVGQEQVWAYDMPPQPCERNTTTAGDASQSQV</sequence>
<accession>A0A8M1KSF9</accession>
<evidence type="ECO:0000256" key="3">
    <source>
        <dbReference type="ARBA" id="ARBA00022691"/>
    </source>
</evidence>
<dbReference type="OrthoDB" id="66144at2759"/>
<dbReference type="CDD" id="cd02440">
    <property type="entry name" value="AdoMet_MTases"/>
    <property type="match status" value="1"/>
</dbReference>
<protein>
    <submittedName>
        <fullName evidence="6">ATP synthase subunit C lysine N-methyltransferase-like</fullName>
    </submittedName>
</protein>
<gene>
    <name evidence="6" type="primary">LOC105902625</name>
</gene>
<evidence type="ECO:0000313" key="5">
    <source>
        <dbReference type="Proteomes" id="UP000515152"/>
    </source>
</evidence>
<dbReference type="PANTHER" id="PTHR13610:SF18">
    <property type="entry name" value="SI:DKEY-190G11.3"/>
    <property type="match status" value="1"/>
</dbReference>
<evidence type="ECO:0000313" key="6">
    <source>
        <dbReference type="RefSeq" id="XP_042565363.1"/>
    </source>
</evidence>
<name>A0A8M1KSF9_CLUHA</name>
<evidence type="ECO:0000256" key="2">
    <source>
        <dbReference type="ARBA" id="ARBA00022679"/>
    </source>
</evidence>
<dbReference type="GO" id="GO:0032259">
    <property type="term" value="P:methylation"/>
    <property type="evidence" value="ECO:0007669"/>
    <property type="project" value="UniProtKB-KW"/>
</dbReference>
<dbReference type="RefSeq" id="XP_042565363.1">
    <property type="nucleotide sequence ID" value="XM_042709429.1"/>
</dbReference>
<keyword evidence="2" id="KW-0808">Transferase</keyword>
<dbReference type="GeneID" id="105902625"/>
<keyword evidence="1" id="KW-0489">Methyltransferase</keyword>
<reference evidence="6" key="1">
    <citation type="submission" date="2025-08" db="UniProtKB">
        <authorList>
            <consortium name="RefSeq"/>
        </authorList>
    </citation>
    <scope>IDENTIFICATION</scope>
</reference>
<organism evidence="5 6">
    <name type="scientific">Clupea harengus</name>
    <name type="common">Atlantic herring</name>
    <dbReference type="NCBI Taxonomy" id="7950"/>
    <lineage>
        <taxon>Eukaryota</taxon>
        <taxon>Metazoa</taxon>
        <taxon>Chordata</taxon>
        <taxon>Craniata</taxon>
        <taxon>Vertebrata</taxon>
        <taxon>Euteleostomi</taxon>
        <taxon>Actinopterygii</taxon>
        <taxon>Neopterygii</taxon>
        <taxon>Teleostei</taxon>
        <taxon>Clupei</taxon>
        <taxon>Clupeiformes</taxon>
        <taxon>Clupeoidei</taxon>
        <taxon>Clupeidae</taxon>
        <taxon>Clupea</taxon>
    </lineage>
</organism>
<dbReference type="KEGG" id="char:105902625"/>
<dbReference type="PANTHER" id="PTHR13610">
    <property type="entry name" value="METHYLTRANSFERASE DOMAIN-CONTAINING PROTEIN"/>
    <property type="match status" value="1"/>
</dbReference>
<dbReference type="Proteomes" id="UP000515152">
    <property type="component" value="Chromosome 12"/>
</dbReference>
<evidence type="ECO:0000256" key="4">
    <source>
        <dbReference type="SAM" id="MobiDB-lite"/>
    </source>
</evidence>
<dbReference type="GO" id="GO:0016279">
    <property type="term" value="F:protein-lysine N-methyltransferase activity"/>
    <property type="evidence" value="ECO:0007669"/>
    <property type="project" value="InterPro"/>
</dbReference>
<dbReference type="GO" id="GO:1905706">
    <property type="term" value="P:regulation of mitochondrial ATP synthesis coupled proton transport"/>
    <property type="evidence" value="ECO:0007669"/>
    <property type="project" value="TreeGrafter"/>
</dbReference>